<accession>A0AAD5KUR3</accession>
<organism evidence="2 3">
    <name type="scientific">Daphnia sinensis</name>
    <dbReference type="NCBI Taxonomy" id="1820382"/>
    <lineage>
        <taxon>Eukaryota</taxon>
        <taxon>Metazoa</taxon>
        <taxon>Ecdysozoa</taxon>
        <taxon>Arthropoda</taxon>
        <taxon>Crustacea</taxon>
        <taxon>Branchiopoda</taxon>
        <taxon>Diplostraca</taxon>
        <taxon>Cladocera</taxon>
        <taxon>Anomopoda</taxon>
        <taxon>Daphniidae</taxon>
        <taxon>Daphnia</taxon>
        <taxon>Daphnia similis group</taxon>
    </lineage>
</organism>
<dbReference type="Proteomes" id="UP000820818">
    <property type="component" value="Linkage Group LG4"/>
</dbReference>
<proteinExistence type="predicted"/>
<keyword evidence="1" id="KW-0175">Coiled coil</keyword>
<feature type="coiled-coil region" evidence="1">
    <location>
        <begin position="34"/>
        <end position="90"/>
    </location>
</feature>
<evidence type="ECO:0000313" key="3">
    <source>
        <dbReference type="Proteomes" id="UP000820818"/>
    </source>
</evidence>
<name>A0AAD5KUR3_9CRUS</name>
<reference evidence="2 3" key="1">
    <citation type="submission" date="2022-05" db="EMBL/GenBank/DDBJ databases">
        <title>A multi-omics perspective on studying reproductive biology in Daphnia sinensis.</title>
        <authorList>
            <person name="Jia J."/>
        </authorList>
    </citation>
    <scope>NUCLEOTIDE SEQUENCE [LARGE SCALE GENOMIC DNA]</scope>
    <source>
        <strain evidence="2 3">WSL</strain>
    </source>
</reference>
<dbReference type="AlphaFoldDB" id="A0AAD5KUR3"/>
<evidence type="ECO:0000313" key="2">
    <source>
        <dbReference type="EMBL" id="KAI9559929.1"/>
    </source>
</evidence>
<gene>
    <name evidence="2" type="ORF">GHT06_013936</name>
</gene>
<keyword evidence="3" id="KW-1185">Reference proteome</keyword>
<comment type="caution">
    <text evidence="2">The sequence shown here is derived from an EMBL/GenBank/DDBJ whole genome shotgun (WGS) entry which is preliminary data.</text>
</comment>
<dbReference type="EMBL" id="WJBH02000004">
    <property type="protein sequence ID" value="KAI9559929.1"/>
    <property type="molecule type" value="Genomic_DNA"/>
</dbReference>
<protein>
    <submittedName>
        <fullName evidence="2">Uncharacterized protein</fullName>
    </submittedName>
</protein>
<sequence length="237" mass="27717">MIGYFIRKVRDIKNEFRCLNTPLVLSDYRYEEQKAAYETKVRQLGLQLKSAEKKFDQKFRKEIDKVMKHYHELEKNMRETLEQLQKERLANVDDSTKLIVQYLVNGKIHSAWDVFNNKTKGIGNDNITGMLNRIIGKAFTDNVPIKNVIRFTGGLKDNVDAMVYGAIRVFNELEYRLIFDPITVDLMYATIEDLIKTCIDLEGTDSEESQLTVDEHMLDKLIVINNKIEFLKYTYGQ</sequence>
<evidence type="ECO:0000256" key="1">
    <source>
        <dbReference type="SAM" id="Coils"/>
    </source>
</evidence>